<dbReference type="STRING" id="203124.Tery_2374"/>
<evidence type="ECO:0000313" key="2">
    <source>
        <dbReference type="EMBL" id="ABG51594.1"/>
    </source>
</evidence>
<dbReference type="InterPro" id="IPR027417">
    <property type="entry name" value="P-loop_NTPase"/>
</dbReference>
<evidence type="ECO:0000259" key="1">
    <source>
        <dbReference type="Pfam" id="PF00350"/>
    </source>
</evidence>
<dbReference type="Pfam" id="PF00350">
    <property type="entry name" value="Dynamin_N"/>
    <property type="match status" value="1"/>
</dbReference>
<organism evidence="2">
    <name type="scientific">Trichodesmium erythraeum (strain IMS101)</name>
    <dbReference type="NCBI Taxonomy" id="203124"/>
    <lineage>
        <taxon>Bacteria</taxon>
        <taxon>Bacillati</taxon>
        <taxon>Cyanobacteriota</taxon>
        <taxon>Cyanophyceae</taxon>
        <taxon>Oscillatoriophycideae</taxon>
        <taxon>Oscillatoriales</taxon>
        <taxon>Microcoleaceae</taxon>
        <taxon>Trichodesmium</taxon>
    </lineage>
</organism>
<protein>
    <recommendedName>
        <fullName evidence="1">Dynamin N-terminal domain-containing protein</fullName>
    </recommendedName>
</protein>
<dbReference type="EMBL" id="CP000393">
    <property type="protein sequence ID" value="ABG51594.1"/>
    <property type="molecule type" value="Genomic_DNA"/>
</dbReference>
<feature type="domain" description="Dynamin N-terminal" evidence="1">
    <location>
        <begin position="78"/>
        <end position="122"/>
    </location>
</feature>
<gene>
    <name evidence="2" type="ordered locus">Tery_2374</name>
</gene>
<sequence>MFDNPYKNKIKMSSAVNEIFQDVEFKAQLLVKSWHNFYIEISQHLPETYQPEMKELSNNLEKALEKLLGELRSPTLTIATTGTTSSGKSTLVNLLCEAEIVPMAVSEMSAGVVTIEYSDKISLVIDETPEATWECGE</sequence>
<proteinExistence type="predicted"/>
<dbReference type="InterPro" id="IPR045063">
    <property type="entry name" value="Dynamin_N"/>
</dbReference>
<dbReference type="eggNOG" id="COG0699">
    <property type="taxonomic scope" value="Bacteria"/>
</dbReference>
<dbReference type="SUPFAM" id="SSF52540">
    <property type="entry name" value="P-loop containing nucleoside triphosphate hydrolases"/>
    <property type="match status" value="1"/>
</dbReference>
<name>Q112I0_TRIEI</name>
<accession>Q112I0</accession>
<dbReference type="HOGENOM" id="CLU_1864283_0_0_3"/>
<reference evidence="2" key="1">
    <citation type="submission" date="2006-06" db="EMBL/GenBank/DDBJ databases">
        <title>Complete sequence of Trichodesmium erythraeum IMS101.</title>
        <authorList>
            <consortium name="US DOE Joint Genome Institute"/>
            <person name="Copeland A."/>
            <person name="Lucas S."/>
            <person name="Lapidus A."/>
            <person name="Barry K."/>
            <person name="Detter J.C."/>
            <person name="Glavina del Rio T."/>
            <person name="Hammon N."/>
            <person name="Israni S."/>
            <person name="Dalin E."/>
            <person name="Tice H."/>
            <person name="Pitluck S."/>
            <person name="Kiss H."/>
            <person name="Munk A.C."/>
            <person name="Brettin T."/>
            <person name="Bruce D."/>
            <person name="Han C."/>
            <person name="Tapia R."/>
            <person name="Gilna P."/>
            <person name="Schmutz J."/>
            <person name="Larimer F."/>
            <person name="Land M."/>
            <person name="Hauser L."/>
            <person name="Kyrpides N."/>
            <person name="Kim E."/>
            <person name="Richardson P."/>
        </authorList>
    </citation>
    <scope>NUCLEOTIDE SEQUENCE [LARGE SCALE GENOMIC DNA]</scope>
    <source>
        <strain evidence="2">IMS101</strain>
    </source>
</reference>
<dbReference type="Gene3D" id="3.40.50.300">
    <property type="entry name" value="P-loop containing nucleotide triphosphate hydrolases"/>
    <property type="match status" value="1"/>
</dbReference>
<dbReference type="AlphaFoldDB" id="Q112I0"/>
<dbReference type="KEGG" id="ter:Tery_2374"/>